<dbReference type="STRING" id="1216932.CM240_3287"/>
<dbReference type="RefSeq" id="WP_044040571.1">
    <property type="nucleotide sequence ID" value="NZ_HG917869.1"/>
</dbReference>
<dbReference type="EMBL" id="HG917869">
    <property type="protein sequence ID" value="CDM70404.1"/>
    <property type="molecule type" value="Genomic_DNA"/>
</dbReference>
<evidence type="ECO:0000259" key="1">
    <source>
        <dbReference type="Pfam" id="PF01909"/>
    </source>
</evidence>
<dbReference type="eggNOG" id="ENOG5030GER">
    <property type="taxonomic scope" value="Bacteria"/>
</dbReference>
<proteinExistence type="predicted"/>
<dbReference type="SUPFAM" id="SSF81301">
    <property type="entry name" value="Nucleotidyltransferase"/>
    <property type="match status" value="1"/>
</dbReference>
<sequence length="143" mass="16960">MNKVEFINSLKNINGIVSVCRFGSYGTKEWIRDRSDIDLAVVVGPNVNFMDTINIEDEVNTLCIDFYKYDKIHLTFVHYSDFYNKFARIAVDSDEQYIVNDDLWFDFMHYVLKYARNNRNFEKTLKIDEQYSYFGGIIDESIL</sequence>
<dbReference type="Proteomes" id="UP000019426">
    <property type="component" value="Chromosome M2/40_rep2"/>
</dbReference>
<dbReference type="Gene3D" id="3.30.460.10">
    <property type="entry name" value="Beta Polymerase, domain 2"/>
    <property type="match status" value="1"/>
</dbReference>
<feature type="domain" description="Polymerase nucleotidyl transferase" evidence="1">
    <location>
        <begin position="5"/>
        <end position="76"/>
    </location>
</feature>
<accession>W6S3D7</accession>
<gene>
    <name evidence="2" type="ORF">CM240_3287</name>
</gene>
<evidence type="ECO:0000313" key="3">
    <source>
        <dbReference type="Proteomes" id="UP000019426"/>
    </source>
</evidence>
<dbReference type="Pfam" id="PF01909">
    <property type="entry name" value="NTP_transf_2"/>
    <property type="match status" value="1"/>
</dbReference>
<protein>
    <recommendedName>
        <fullName evidence="1">Polymerase nucleotidyl transferase domain-containing protein</fullName>
    </recommendedName>
</protein>
<dbReference type="InterPro" id="IPR043519">
    <property type="entry name" value="NT_sf"/>
</dbReference>
<organism evidence="2 3">
    <name type="scientific">Clostridium bornimense</name>
    <dbReference type="NCBI Taxonomy" id="1216932"/>
    <lineage>
        <taxon>Bacteria</taxon>
        <taxon>Bacillati</taxon>
        <taxon>Bacillota</taxon>
        <taxon>Clostridia</taxon>
        <taxon>Eubacteriales</taxon>
        <taxon>Clostridiaceae</taxon>
        <taxon>Clostridium</taxon>
    </lineage>
</organism>
<dbReference type="HOGENOM" id="CLU_1802724_0_0_9"/>
<dbReference type="GO" id="GO:0016779">
    <property type="term" value="F:nucleotidyltransferase activity"/>
    <property type="evidence" value="ECO:0007669"/>
    <property type="project" value="InterPro"/>
</dbReference>
<evidence type="ECO:0000313" key="2">
    <source>
        <dbReference type="EMBL" id="CDM70404.1"/>
    </source>
</evidence>
<keyword evidence="3" id="KW-1185">Reference proteome</keyword>
<dbReference type="OrthoDB" id="1926603at2"/>
<reference evidence="2 3" key="1">
    <citation type="submission" date="2013-11" db="EMBL/GenBank/DDBJ databases">
        <title>Complete genome sequence of Clostridum sp. M2/40.</title>
        <authorList>
            <person name="Wibberg D."/>
            <person name="Puehler A."/>
            <person name="Schlueter A."/>
        </authorList>
    </citation>
    <scope>NUCLEOTIDE SEQUENCE [LARGE SCALE GENOMIC DNA]</scope>
    <source>
        <strain evidence="3">M2/40</strain>
    </source>
</reference>
<dbReference type="InterPro" id="IPR002934">
    <property type="entry name" value="Polymerase_NTP_transf_dom"/>
</dbReference>
<dbReference type="KEGG" id="clt:CM240_3287"/>
<dbReference type="PATRIC" id="fig|1216932.3.peg.3261"/>
<dbReference type="AlphaFoldDB" id="W6S3D7"/>
<name>W6S3D7_9CLOT</name>